<gene>
    <name evidence="3" type="ORF">PHPALM_16988</name>
</gene>
<keyword evidence="1" id="KW-0378">Hydrolase</keyword>
<keyword evidence="1" id="KW-0067">ATP-binding</keyword>
<dbReference type="AlphaFoldDB" id="A0A2P4XNJ4"/>
<evidence type="ECO:0000313" key="3">
    <source>
        <dbReference type="EMBL" id="POM67069.1"/>
    </source>
</evidence>
<dbReference type="Gene3D" id="3.40.50.300">
    <property type="entry name" value="P-loop containing nucleotide triphosphate hydrolases"/>
    <property type="match status" value="1"/>
</dbReference>
<dbReference type="Pfam" id="PF06068">
    <property type="entry name" value="TIP49"/>
    <property type="match status" value="1"/>
</dbReference>
<evidence type="ECO:0000313" key="4">
    <source>
        <dbReference type="Proteomes" id="UP000237271"/>
    </source>
</evidence>
<evidence type="ECO:0000256" key="1">
    <source>
        <dbReference type="RuleBase" id="RU363048"/>
    </source>
</evidence>
<dbReference type="InterPro" id="IPR027238">
    <property type="entry name" value="RuvB-like"/>
</dbReference>
<reference evidence="3 4" key="1">
    <citation type="journal article" date="2017" name="Genome Biol. Evol.">
        <title>Phytophthora megakarya and P. palmivora, closely related causal agents of cacao black pod rot, underwent increases in genome sizes and gene numbers by different mechanisms.</title>
        <authorList>
            <person name="Ali S.S."/>
            <person name="Shao J."/>
            <person name="Lary D.J."/>
            <person name="Kronmiller B."/>
            <person name="Shen D."/>
            <person name="Strem M.D."/>
            <person name="Amoako-Attah I."/>
            <person name="Akrofi A.Y."/>
            <person name="Begoude B.A."/>
            <person name="Ten Hoopen G.M."/>
            <person name="Coulibaly K."/>
            <person name="Kebe B.I."/>
            <person name="Melnick R.L."/>
            <person name="Guiltinan M.J."/>
            <person name="Tyler B.M."/>
            <person name="Meinhardt L.W."/>
            <person name="Bailey B.A."/>
        </authorList>
    </citation>
    <scope>NUCLEOTIDE SEQUENCE [LARGE SCALE GENOMIC DNA]</scope>
    <source>
        <strain evidence="4">sbr112.9</strain>
    </source>
</reference>
<keyword evidence="4" id="KW-1185">Reference proteome</keyword>
<sequence>MSMMGQMMKPKKTVITEKLRTEINKVVNRYIDQGVAELVPGVLFVDEFEFHSSKFVHASELAKIVTIALAAFERGFELLSNRADIVDEMKVLGGRLVNLRQIKRVVGRATELNNLEKENRRRAIKNININPDADENVEVSATGDTESINETAEIIAKNEEEQMEYRNLFESNLVLLCLLQTSI</sequence>
<evidence type="ECO:0000259" key="2">
    <source>
        <dbReference type="Pfam" id="PF06068"/>
    </source>
</evidence>
<dbReference type="EMBL" id="NCKW01009480">
    <property type="protein sequence ID" value="POM67069.1"/>
    <property type="molecule type" value="Genomic_DNA"/>
</dbReference>
<keyword evidence="1" id="KW-0547">Nucleotide-binding</keyword>
<dbReference type="GO" id="GO:0005524">
    <property type="term" value="F:ATP binding"/>
    <property type="evidence" value="ECO:0007669"/>
    <property type="project" value="UniProtKB-KW"/>
</dbReference>
<keyword evidence="1" id="KW-0347">Helicase</keyword>
<name>A0A2P4XNJ4_9STRA</name>
<dbReference type="InterPro" id="IPR010339">
    <property type="entry name" value="TIP49_P-loop"/>
</dbReference>
<dbReference type="GO" id="GO:0016887">
    <property type="term" value="F:ATP hydrolysis activity"/>
    <property type="evidence" value="ECO:0007669"/>
    <property type="project" value="RHEA"/>
</dbReference>
<keyword evidence="1" id="KW-0539">Nucleus</keyword>
<accession>A0A2P4XNJ4</accession>
<dbReference type="GO" id="GO:0003678">
    <property type="term" value="F:DNA helicase activity"/>
    <property type="evidence" value="ECO:0007669"/>
    <property type="project" value="UniProtKB-EC"/>
</dbReference>
<dbReference type="InterPro" id="IPR027417">
    <property type="entry name" value="P-loop_NTPase"/>
</dbReference>
<protein>
    <recommendedName>
        <fullName evidence="1">RuvB-like helicase</fullName>
        <ecNumber evidence="1">3.6.4.12</ecNumber>
    </recommendedName>
</protein>
<comment type="similarity">
    <text evidence="1">Belongs to the RuvB family.</text>
</comment>
<dbReference type="EC" id="3.6.4.12" evidence="1"/>
<dbReference type="PANTHER" id="PTHR11093">
    <property type="entry name" value="RUVB-RELATED REPTIN AND PONTIN"/>
    <property type="match status" value="1"/>
</dbReference>
<comment type="catalytic activity">
    <reaction evidence="1">
        <text>ATP + H2O = ADP + phosphate + H(+)</text>
        <dbReference type="Rhea" id="RHEA:13065"/>
        <dbReference type="ChEBI" id="CHEBI:15377"/>
        <dbReference type="ChEBI" id="CHEBI:15378"/>
        <dbReference type="ChEBI" id="CHEBI:30616"/>
        <dbReference type="ChEBI" id="CHEBI:43474"/>
        <dbReference type="ChEBI" id="CHEBI:456216"/>
        <dbReference type="EC" id="3.6.4.12"/>
    </reaction>
</comment>
<proteinExistence type="inferred from homology"/>
<feature type="domain" description="TIP49 P-loop" evidence="2">
    <location>
        <begin position="6"/>
        <end position="49"/>
    </location>
</feature>
<dbReference type="OrthoDB" id="10060499at2759"/>
<organism evidence="3 4">
    <name type="scientific">Phytophthora palmivora</name>
    <dbReference type="NCBI Taxonomy" id="4796"/>
    <lineage>
        <taxon>Eukaryota</taxon>
        <taxon>Sar</taxon>
        <taxon>Stramenopiles</taxon>
        <taxon>Oomycota</taxon>
        <taxon>Peronosporomycetes</taxon>
        <taxon>Peronosporales</taxon>
        <taxon>Peronosporaceae</taxon>
        <taxon>Phytophthora</taxon>
    </lineage>
</organism>
<keyword evidence="1" id="KW-0805">Transcription regulation</keyword>
<comment type="caution">
    <text evidence="3">The sequence shown here is derived from an EMBL/GenBank/DDBJ whole genome shotgun (WGS) entry which is preliminary data.</text>
</comment>
<dbReference type="Proteomes" id="UP000237271">
    <property type="component" value="Unassembled WGS sequence"/>
</dbReference>
<keyword evidence="1" id="KW-0804">Transcription</keyword>